<reference evidence="1 2" key="1">
    <citation type="submission" date="2013-07" db="EMBL/GenBank/DDBJ databases">
        <title>Comparative Genomic and Metabolomic Analysis of Twelve Strains of Pseudoalteromonas luteoviolacea.</title>
        <authorList>
            <person name="Vynne N.G."/>
            <person name="Mansson M."/>
            <person name="Gram L."/>
        </authorList>
    </citation>
    <scope>NUCLEOTIDE SEQUENCE [LARGE SCALE GENOMIC DNA]</scope>
    <source>
        <strain evidence="1 2">DSM 6061</strain>
    </source>
</reference>
<dbReference type="SUPFAM" id="SSF101744">
    <property type="entry name" value="Rof/RNase P subunit-like"/>
    <property type="match status" value="1"/>
</dbReference>
<dbReference type="InterPro" id="IPR038626">
    <property type="entry name" value="Rof-like_sf"/>
</dbReference>
<dbReference type="RefSeq" id="WP_063358039.1">
    <property type="nucleotide sequence ID" value="NZ_AQHB01000049.1"/>
</dbReference>
<keyword evidence="2" id="KW-1185">Reference proteome</keyword>
<dbReference type="AlphaFoldDB" id="A0A166W599"/>
<dbReference type="Gene3D" id="2.30.30.400">
    <property type="entry name" value="Rof-like"/>
    <property type="match status" value="1"/>
</dbReference>
<dbReference type="Proteomes" id="UP000076643">
    <property type="component" value="Unassembled WGS sequence"/>
</dbReference>
<sequence length="81" mass="9340">MRCEHTDYLELACIKGFVLEVMTRENKSISGQAKDIVYNDQRQQCLVLNHNEQQTFILLDDISKLTALTPNSYFTTLILSD</sequence>
<proteinExistence type="predicted"/>
<protein>
    <recommendedName>
        <fullName evidence="3">Rho-binding antiterminator</fullName>
    </recommendedName>
</protein>
<evidence type="ECO:0000313" key="1">
    <source>
        <dbReference type="EMBL" id="KZN35742.1"/>
    </source>
</evidence>
<organism evidence="1 2">
    <name type="scientific">Pseudoalteromonas luteoviolacea DSM 6061</name>
    <dbReference type="NCBI Taxonomy" id="1365250"/>
    <lineage>
        <taxon>Bacteria</taxon>
        <taxon>Pseudomonadati</taxon>
        <taxon>Pseudomonadota</taxon>
        <taxon>Gammaproteobacteria</taxon>
        <taxon>Alteromonadales</taxon>
        <taxon>Pseudoalteromonadaceae</taxon>
        <taxon>Pseudoalteromonas</taxon>
    </lineage>
</organism>
<comment type="caution">
    <text evidence="1">The sequence shown here is derived from an EMBL/GenBank/DDBJ whole genome shotgun (WGS) entry which is preliminary data.</text>
</comment>
<dbReference type="InterPro" id="IPR009778">
    <property type="entry name" value="ROF"/>
</dbReference>
<evidence type="ECO:0008006" key="3">
    <source>
        <dbReference type="Google" id="ProtNLM"/>
    </source>
</evidence>
<dbReference type="GeneID" id="57360565"/>
<dbReference type="PATRIC" id="fig|1365250.3.peg.3206"/>
<name>A0A166W599_9GAMM</name>
<dbReference type="Pfam" id="PF07073">
    <property type="entry name" value="ROF"/>
    <property type="match status" value="1"/>
</dbReference>
<accession>A0A166W599</accession>
<gene>
    <name evidence="1" type="ORF">N475_18055</name>
</gene>
<dbReference type="EMBL" id="AUYB01000111">
    <property type="protein sequence ID" value="KZN35742.1"/>
    <property type="molecule type" value="Genomic_DNA"/>
</dbReference>
<evidence type="ECO:0000313" key="2">
    <source>
        <dbReference type="Proteomes" id="UP000076643"/>
    </source>
</evidence>
<dbReference type="InterPro" id="IPR023534">
    <property type="entry name" value="Rof/RNase_P-like"/>
</dbReference>